<keyword evidence="8" id="KW-1185">Reference proteome</keyword>
<dbReference type="PROSITE" id="PS50095">
    <property type="entry name" value="PLAT"/>
    <property type="match status" value="1"/>
</dbReference>
<reference evidence="7" key="1">
    <citation type="submission" date="2020-04" db="EMBL/GenBank/DDBJ databases">
        <authorList>
            <person name="Alioto T."/>
            <person name="Alioto T."/>
            <person name="Gomez Garrido J."/>
        </authorList>
    </citation>
    <scope>NUCLEOTIDE SEQUENCE</scope>
    <source>
        <strain evidence="7">A484AB</strain>
    </source>
</reference>
<feature type="non-terminal residue" evidence="7">
    <location>
        <position position="397"/>
    </location>
</feature>
<evidence type="ECO:0000256" key="4">
    <source>
        <dbReference type="ARBA" id="ARBA00022989"/>
    </source>
</evidence>
<keyword evidence="3" id="KW-0677">Repeat</keyword>
<accession>A0A6S7IPZ7</accession>
<dbReference type="GO" id="GO:0006816">
    <property type="term" value="P:calcium ion transport"/>
    <property type="evidence" value="ECO:0007669"/>
    <property type="project" value="TreeGrafter"/>
</dbReference>
<keyword evidence="5" id="KW-0472">Membrane</keyword>
<sequence length="397" mass="46193">VAVVLYGENNSSYPVELFTKNRDLFQRNSRDVFVVSVRENLGLLNSIHLWHDNSGSSPSWFVDKLVIKDLNTNRKWIFRCARWLAVDKNDGMLDCKIKPFDFKRNFTFKEFQLALGEKLMDFHIWLSLIRMPTYSLFTRAEPAKNAKVVPCTTDSEIKSNTHEPSAEECDMIVSEIDRTSEDTRRRKQLELAALLVKESDEDSIISITHTKVPRDSPVNISQNGTNIKHDLSSDSSDSSLHFSRPTCFNIAMWIGCIMTLLFSSLHTVQYVNRFDDVTVRCYKQSVFWSLFISVFISQPLQALFITVIQAMRRHFMFHSPIIDELGQEIEDDVVLDDSMFASFTEKNFEDPLYRKLFCLKYLQPLSRKVVTRTRCKVQKRKTTVIFLRDVLMYCLLL</sequence>
<dbReference type="PANTHER" id="PTHR46730">
    <property type="entry name" value="POLYCYSTIN-1"/>
    <property type="match status" value="1"/>
</dbReference>
<dbReference type="OrthoDB" id="5985852at2759"/>
<dbReference type="InterPro" id="IPR001024">
    <property type="entry name" value="PLAT/LH2_dom"/>
</dbReference>
<dbReference type="GO" id="GO:0005886">
    <property type="term" value="C:plasma membrane"/>
    <property type="evidence" value="ECO:0007669"/>
    <property type="project" value="TreeGrafter"/>
</dbReference>
<dbReference type="SUPFAM" id="SSF49723">
    <property type="entry name" value="Lipase/lipooxygenase domain (PLAT/LH2 domain)"/>
    <property type="match status" value="1"/>
</dbReference>
<keyword evidence="2" id="KW-0812">Transmembrane</keyword>
<protein>
    <submittedName>
        <fullName evidence="7">Polycystic kidney disease 1-like 1</fullName>
    </submittedName>
</protein>
<comment type="caution">
    <text evidence="6">Lacks conserved residue(s) required for the propagation of feature annotation.</text>
</comment>
<name>A0A6S7IPZ7_PARCT</name>
<keyword evidence="4" id="KW-1133">Transmembrane helix</keyword>
<gene>
    <name evidence="7" type="ORF">PACLA_8A071160</name>
</gene>
<dbReference type="Pfam" id="PF01477">
    <property type="entry name" value="PLAT"/>
    <property type="match status" value="1"/>
</dbReference>
<organism evidence="7 8">
    <name type="scientific">Paramuricea clavata</name>
    <name type="common">Red gorgonian</name>
    <name type="synonym">Violescent sea-whip</name>
    <dbReference type="NCBI Taxonomy" id="317549"/>
    <lineage>
        <taxon>Eukaryota</taxon>
        <taxon>Metazoa</taxon>
        <taxon>Cnidaria</taxon>
        <taxon>Anthozoa</taxon>
        <taxon>Octocorallia</taxon>
        <taxon>Malacalcyonacea</taxon>
        <taxon>Plexauridae</taxon>
        <taxon>Paramuricea</taxon>
    </lineage>
</organism>
<dbReference type="GO" id="GO:0005261">
    <property type="term" value="F:monoatomic cation channel activity"/>
    <property type="evidence" value="ECO:0007669"/>
    <property type="project" value="TreeGrafter"/>
</dbReference>
<comment type="subcellular location">
    <subcellularLocation>
        <location evidence="1">Membrane</location>
    </subcellularLocation>
</comment>
<evidence type="ECO:0000256" key="1">
    <source>
        <dbReference type="ARBA" id="ARBA00004370"/>
    </source>
</evidence>
<evidence type="ECO:0000313" key="7">
    <source>
        <dbReference type="EMBL" id="CAB4019099.1"/>
    </source>
</evidence>
<comment type="caution">
    <text evidence="7">The sequence shown here is derived from an EMBL/GenBank/DDBJ whole genome shotgun (WGS) entry which is preliminary data.</text>
</comment>
<evidence type="ECO:0000256" key="5">
    <source>
        <dbReference type="ARBA" id="ARBA00023136"/>
    </source>
</evidence>
<evidence type="ECO:0000256" key="3">
    <source>
        <dbReference type="ARBA" id="ARBA00022737"/>
    </source>
</evidence>
<evidence type="ECO:0000256" key="6">
    <source>
        <dbReference type="PROSITE-ProRule" id="PRU00152"/>
    </source>
</evidence>
<dbReference type="EMBL" id="CACRXK020010298">
    <property type="protein sequence ID" value="CAB4019099.1"/>
    <property type="molecule type" value="Genomic_DNA"/>
</dbReference>
<dbReference type="Proteomes" id="UP001152795">
    <property type="component" value="Unassembled WGS sequence"/>
</dbReference>
<dbReference type="PANTHER" id="PTHR46730:SF1">
    <property type="entry name" value="PLAT DOMAIN-CONTAINING PROTEIN"/>
    <property type="match status" value="1"/>
</dbReference>
<dbReference type="Gene3D" id="2.60.60.20">
    <property type="entry name" value="PLAT/LH2 domain"/>
    <property type="match status" value="1"/>
</dbReference>
<dbReference type="InterPro" id="IPR036392">
    <property type="entry name" value="PLAT/LH2_dom_sf"/>
</dbReference>
<dbReference type="AlphaFoldDB" id="A0A6S7IPZ7"/>
<evidence type="ECO:0000313" key="8">
    <source>
        <dbReference type="Proteomes" id="UP001152795"/>
    </source>
</evidence>
<proteinExistence type="predicted"/>
<feature type="non-terminal residue" evidence="7">
    <location>
        <position position="1"/>
    </location>
</feature>
<evidence type="ECO:0000256" key="2">
    <source>
        <dbReference type="ARBA" id="ARBA00022692"/>
    </source>
</evidence>